<evidence type="ECO:0000313" key="5">
    <source>
        <dbReference type="Proteomes" id="UP001218188"/>
    </source>
</evidence>
<keyword evidence="2" id="KW-0812">Transmembrane</keyword>
<keyword evidence="5" id="KW-1185">Reference proteome</keyword>
<gene>
    <name evidence="4" type="ORF">C8F04DRAFT_1228140</name>
</gene>
<proteinExistence type="predicted"/>
<evidence type="ECO:0008006" key="6">
    <source>
        <dbReference type="Google" id="ProtNLM"/>
    </source>
</evidence>
<dbReference type="PRINTS" id="PR01217">
    <property type="entry name" value="PRICHEXTENSN"/>
</dbReference>
<feature type="compositionally biased region" description="Acidic residues" evidence="1">
    <location>
        <begin position="560"/>
        <end position="575"/>
    </location>
</feature>
<feature type="chain" id="PRO_5042011668" description="Proteophosphoglycan ppg4" evidence="3">
    <location>
        <begin position="25"/>
        <end position="637"/>
    </location>
</feature>
<feature type="compositionally biased region" description="Basic residues" evidence="1">
    <location>
        <begin position="196"/>
        <end position="209"/>
    </location>
</feature>
<feature type="compositionally biased region" description="Low complexity" evidence="1">
    <location>
        <begin position="231"/>
        <end position="251"/>
    </location>
</feature>
<feature type="transmembrane region" description="Helical" evidence="2">
    <location>
        <begin position="113"/>
        <end position="134"/>
    </location>
</feature>
<feature type="compositionally biased region" description="Low complexity" evidence="1">
    <location>
        <begin position="431"/>
        <end position="468"/>
    </location>
</feature>
<keyword evidence="3" id="KW-0732">Signal</keyword>
<evidence type="ECO:0000256" key="2">
    <source>
        <dbReference type="SAM" id="Phobius"/>
    </source>
</evidence>
<protein>
    <recommendedName>
        <fullName evidence="6">Proteophosphoglycan ppg4</fullName>
    </recommendedName>
</protein>
<feature type="compositionally biased region" description="Low complexity" evidence="1">
    <location>
        <begin position="492"/>
        <end position="504"/>
    </location>
</feature>
<reference evidence="4" key="1">
    <citation type="submission" date="2023-03" db="EMBL/GenBank/DDBJ databases">
        <title>Massive genome expansion in bonnet fungi (Mycena s.s.) driven by repeated elements and novel gene families across ecological guilds.</title>
        <authorList>
            <consortium name="Lawrence Berkeley National Laboratory"/>
            <person name="Harder C.B."/>
            <person name="Miyauchi S."/>
            <person name="Viragh M."/>
            <person name="Kuo A."/>
            <person name="Thoen E."/>
            <person name="Andreopoulos B."/>
            <person name="Lu D."/>
            <person name="Skrede I."/>
            <person name="Drula E."/>
            <person name="Henrissat B."/>
            <person name="Morin E."/>
            <person name="Kohler A."/>
            <person name="Barry K."/>
            <person name="LaButti K."/>
            <person name="Morin E."/>
            <person name="Salamov A."/>
            <person name="Lipzen A."/>
            <person name="Mereny Z."/>
            <person name="Hegedus B."/>
            <person name="Baldrian P."/>
            <person name="Stursova M."/>
            <person name="Weitz H."/>
            <person name="Taylor A."/>
            <person name="Grigoriev I.V."/>
            <person name="Nagy L.G."/>
            <person name="Martin F."/>
            <person name="Kauserud H."/>
        </authorList>
    </citation>
    <scope>NUCLEOTIDE SEQUENCE</scope>
    <source>
        <strain evidence="4">CBHHK200</strain>
    </source>
</reference>
<dbReference type="EMBL" id="JARJCM010000005">
    <property type="protein sequence ID" value="KAJ7045069.1"/>
    <property type="molecule type" value="Genomic_DNA"/>
</dbReference>
<evidence type="ECO:0000256" key="3">
    <source>
        <dbReference type="SAM" id="SignalP"/>
    </source>
</evidence>
<feature type="region of interest" description="Disordered" evidence="1">
    <location>
        <begin position="196"/>
        <end position="329"/>
    </location>
</feature>
<feature type="compositionally biased region" description="Pro residues" evidence="1">
    <location>
        <begin position="252"/>
        <end position="267"/>
    </location>
</feature>
<feature type="signal peptide" evidence="3">
    <location>
        <begin position="1"/>
        <end position="24"/>
    </location>
</feature>
<feature type="region of interest" description="Disordered" evidence="1">
    <location>
        <begin position="144"/>
        <end position="182"/>
    </location>
</feature>
<feature type="compositionally biased region" description="Pro residues" evidence="1">
    <location>
        <begin position="394"/>
        <end position="414"/>
    </location>
</feature>
<keyword evidence="2" id="KW-1133">Transmembrane helix</keyword>
<feature type="compositionally biased region" description="Low complexity" evidence="1">
    <location>
        <begin position="515"/>
        <end position="542"/>
    </location>
</feature>
<feature type="compositionally biased region" description="Pro residues" evidence="1">
    <location>
        <begin position="220"/>
        <end position="230"/>
    </location>
</feature>
<feature type="region of interest" description="Disordered" evidence="1">
    <location>
        <begin position="342"/>
        <end position="637"/>
    </location>
</feature>
<dbReference type="Proteomes" id="UP001218188">
    <property type="component" value="Unassembled WGS sequence"/>
</dbReference>
<name>A0AAD6XH42_9AGAR</name>
<evidence type="ECO:0000256" key="1">
    <source>
        <dbReference type="SAM" id="MobiDB-lite"/>
    </source>
</evidence>
<evidence type="ECO:0000313" key="4">
    <source>
        <dbReference type="EMBL" id="KAJ7045069.1"/>
    </source>
</evidence>
<organism evidence="4 5">
    <name type="scientific">Mycena alexandri</name>
    <dbReference type="NCBI Taxonomy" id="1745969"/>
    <lineage>
        <taxon>Eukaryota</taxon>
        <taxon>Fungi</taxon>
        <taxon>Dikarya</taxon>
        <taxon>Basidiomycota</taxon>
        <taxon>Agaricomycotina</taxon>
        <taxon>Agaricomycetes</taxon>
        <taxon>Agaricomycetidae</taxon>
        <taxon>Agaricales</taxon>
        <taxon>Marasmiineae</taxon>
        <taxon>Mycenaceae</taxon>
        <taxon>Mycena</taxon>
    </lineage>
</organism>
<feature type="compositionally biased region" description="Pro residues" evidence="1">
    <location>
        <begin position="505"/>
        <end position="514"/>
    </location>
</feature>
<feature type="compositionally biased region" description="Basic residues" evidence="1">
    <location>
        <begin position="587"/>
        <end position="597"/>
    </location>
</feature>
<accession>A0AAD6XH42</accession>
<sequence length="637" mass="67781">MKYRPRRLLWFALLAVAVAADVRAIPPPLTSYDLHADPAVHSTSTRRHVPPRYSPDPNGVWKRVEPYTLVGSTVCDTSLAACSEPTTSISETDDAFLASIPSGWVRDSVATPIRTTITVVLSVVLACFIVIAIFRFHLTRKPRPKADLEKRRHPSTTSLPVSLPNEKKSPPQTPARKWMTRASARWRDNARYLARQRRGRRHAGVHSRKASVESLVSVEPQPPARTPSPVPSAASSSASSSSSSSLLDLPPATDPPPPEPPAYPVSPAPRLSRGKPRLVPGEAHEAESAPGPEEFPPYTPRADAPSSEGEGYFDVAPPPPHAAHLATDDKAVLARLAQGASVPGGLAPTEAEAGAPHEDELGLDGTGTGDEHAYASGSAALPAAEAASSSQSQLPPPPPPPQTHSQLPPPPPVRPWGGEKMALERAWEAEASTSTNPTSSTSTSTNSNSANSNFTSTSAAPSLRASSSQRRRRDVHGVREDADADAYEDDYVPAYAYPSHASHPPSAPAYPSHPPSAYESAEAGPSAPRAGVGASASASAPPLWDDEDEYGAASAPPFFDGEDEGVEEAEEEEDAEARKDAYPHQQQRQRHPQHHPHPQQEEHPQEQERERHAPVGAGEAHDTGWGAGAGPGQAHDR</sequence>
<comment type="caution">
    <text evidence="4">The sequence shown here is derived from an EMBL/GenBank/DDBJ whole genome shotgun (WGS) entry which is preliminary data.</text>
</comment>
<feature type="compositionally biased region" description="Low complexity" evidence="1">
    <location>
        <begin position="375"/>
        <end position="393"/>
    </location>
</feature>
<dbReference type="AlphaFoldDB" id="A0AAD6XH42"/>
<feature type="compositionally biased region" description="Acidic residues" evidence="1">
    <location>
        <begin position="482"/>
        <end position="491"/>
    </location>
</feature>
<keyword evidence="2" id="KW-0472">Membrane</keyword>
<feature type="compositionally biased region" description="Basic and acidic residues" evidence="1">
    <location>
        <begin position="598"/>
        <end position="613"/>
    </location>
</feature>